<proteinExistence type="predicted"/>
<sequence>MLFKCDAESLMEAVEQAIKGGAYLSGADLRGAYLRGAYLGGADLCGADLGDADLGAAPVIENIHQKVFAAASQAGALDMALWHNACGTTHCRAGHVVALAGEAGKELESKIGTAGAALAIYLKSDPERFKTERFPDFYCDNDTALADMKRMAEEEVARGITRA</sequence>
<reference evidence="1 2" key="1">
    <citation type="submission" date="2020-07" db="EMBL/GenBank/DDBJ databases">
        <title>Ralstonia phages.</title>
        <authorList>
            <person name="Trotereau A."/>
            <person name="Boyer C."/>
            <person name="Torres-Barcelo C."/>
        </authorList>
    </citation>
    <scope>NUCLEOTIDE SEQUENCE [LARGE SCALE GENOMIC DNA]</scope>
</reference>
<dbReference type="SUPFAM" id="SSF141571">
    <property type="entry name" value="Pentapeptide repeat-like"/>
    <property type="match status" value="1"/>
</dbReference>
<evidence type="ECO:0000313" key="2">
    <source>
        <dbReference type="Proteomes" id="UP000515230"/>
    </source>
</evidence>
<protein>
    <recommendedName>
        <fullName evidence="3">Pentapeptide repeat protein</fullName>
    </recommendedName>
</protein>
<organism evidence="1 2">
    <name type="scientific">Ralstonia phage Bakoly</name>
    <dbReference type="NCBI Taxonomy" id="2759709"/>
    <lineage>
        <taxon>Viruses</taxon>
        <taxon>Duplodnaviria</taxon>
        <taxon>Heunggongvirae</taxon>
        <taxon>Uroviricota</taxon>
        <taxon>Caudoviricetes</taxon>
        <taxon>Bakolyvirus</taxon>
        <taxon>Bakolyvirus bakoly</taxon>
    </lineage>
</organism>
<dbReference type="Gene3D" id="2.160.20.80">
    <property type="entry name" value="E3 ubiquitin-protein ligase SopA"/>
    <property type="match status" value="1"/>
</dbReference>
<gene>
    <name evidence="1" type="ORF">2B_00001</name>
</gene>
<name>A0A7G5B8F1_9CAUD</name>
<dbReference type="Pfam" id="PF00805">
    <property type="entry name" value="Pentapeptide"/>
    <property type="match status" value="1"/>
</dbReference>
<dbReference type="EMBL" id="MT740729">
    <property type="protein sequence ID" value="QMV32574.1"/>
    <property type="molecule type" value="Genomic_DNA"/>
</dbReference>
<evidence type="ECO:0000313" key="1">
    <source>
        <dbReference type="EMBL" id="QMV32574.1"/>
    </source>
</evidence>
<evidence type="ECO:0008006" key="3">
    <source>
        <dbReference type="Google" id="ProtNLM"/>
    </source>
</evidence>
<dbReference type="InterPro" id="IPR001646">
    <property type="entry name" value="5peptide_repeat"/>
</dbReference>
<accession>A0A7G5B8F1</accession>
<dbReference type="Proteomes" id="UP000515230">
    <property type="component" value="Segment"/>
</dbReference>
<keyword evidence="2" id="KW-1185">Reference proteome</keyword>